<dbReference type="GO" id="GO:0098796">
    <property type="term" value="C:membrane protein complex"/>
    <property type="evidence" value="ECO:0007669"/>
    <property type="project" value="UniProtKB-ARBA"/>
</dbReference>
<protein>
    <submittedName>
        <fullName evidence="6">Putative ABC transport system ATP-binding protein</fullName>
    </submittedName>
</protein>
<evidence type="ECO:0000313" key="6">
    <source>
        <dbReference type="EMBL" id="TCS92820.1"/>
    </source>
</evidence>
<dbReference type="PROSITE" id="PS00211">
    <property type="entry name" value="ABC_TRANSPORTER_1"/>
    <property type="match status" value="1"/>
</dbReference>
<gene>
    <name evidence="6" type="ORF">EDD58_11047</name>
</gene>
<keyword evidence="7" id="KW-1185">Reference proteome</keyword>
<keyword evidence="3" id="KW-0547">Nucleotide-binding</keyword>
<dbReference type="Proteomes" id="UP000294937">
    <property type="component" value="Unassembled WGS sequence"/>
</dbReference>
<dbReference type="GO" id="GO:0022857">
    <property type="term" value="F:transmembrane transporter activity"/>
    <property type="evidence" value="ECO:0007669"/>
    <property type="project" value="UniProtKB-ARBA"/>
</dbReference>
<dbReference type="Pfam" id="PF00005">
    <property type="entry name" value="ABC_tran"/>
    <property type="match status" value="1"/>
</dbReference>
<dbReference type="EMBL" id="SMAG01000010">
    <property type="protein sequence ID" value="TCS92820.1"/>
    <property type="molecule type" value="Genomic_DNA"/>
</dbReference>
<dbReference type="SUPFAM" id="SSF52540">
    <property type="entry name" value="P-loop containing nucleoside triphosphate hydrolases"/>
    <property type="match status" value="1"/>
</dbReference>
<dbReference type="AlphaFoldDB" id="A0A4V2UUS7"/>
<dbReference type="GO" id="GO:0016887">
    <property type="term" value="F:ATP hydrolysis activity"/>
    <property type="evidence" value="ECO:0007669"/>
    <property type="project" value="InterPro"/>
</dbReference>
<dbReference type="FunFam" id="3.40.50.300:FF:000032">
    <property type="entry name" value="Export ABC transporter ATP-binding protein"/>
    <property type="match status" value="1"/>
</dbReference>
<keyword evidence="2" id="KW-0813">Transport</keyword>
<sequence length="239" mass="26252">MIQASELWKVFGKGEQRVEALRGLNLSIQAGEIVAVMGPSGCGKTSLLNCLSGLDHITQGSVEIAGQNIHRLKEKKLDQFRAEQMGFVFQAYNLIPVLSAVENVELPLLAQGIPVKKARVQAEQALGKVGLRNRAHHLPTELSGGQAQRVALARAIVNQPKVIWADEPTGALDRETSQMVLDLFDHINRTEQTTIVIVTHDPKVAEQANRIVYMDSGVIVKERLTQRPTTTKVKAGEQR</sequence>
<dbReference type="InterPro" id="IPR017871">
    <property type="entry name" value="ABC_transporter-like_CS"/>
</dbReference>
<keyword evidence="4 6" id="KW-0067">ATP-binding</keyword>
<accession>A0A4V2UUS7</accession>
<dbReference type="SMART" id="SM00382">
    <property type="entry name" value="AAA"/>
    <property type="match status" value="1"/>
</dbReference>
<dbReference type="Gene3D" id="3.40.50.300">
    <property type="entry name" value="P-loop containing nucleotide triphosphate hydrolases"/>
    <property type="match status" value="1"/>
</dbReference>
<name>A0A4V2UUS7_9BACL</name>
<evidence type="ECO:0000313" key="7">
    <source>
        <dbReference type="Proteomes" id="UP000294937"/>
    </source>
</evidence>
<comment type="caution">
    <text evidence="6">The sequence shown here is derived from an EMBL/GenBank/DDBJ whole genome shotgun (WGS) entry which is preliminary data.</text>
</comment>
<evidence type="ECO:0000259" key="5">
    <source>
        <dbReference type="PROSITE" id="PS50893"/>
    </source>
</evidence>
<evidence type="ECO:0000256" key="2">
    <source>
        <dbReference type="ARBA" id="ARBA00022448"/>
    </source>
</evidence>
<dbReference type="GO" id="GO:0005524">
    <property type="term" value="F:ATP binding"/>
    <property type="evidence" value="ECO:0007669"/>
    <property type="project" value="UniProtKB-KW"/>
</dbReference>
<dbReference type="InterPro" id="IPR027417">
    <property type="entry name" value="P-loop_NTPase"/>
</dbReference>
<reference evidence="6 7" key="1">
    <citation type="submission" date="2019-03" db="EMBL/GenBank/DDBJ databases">
        <title>Genomic Encyclopedia of Type Strains, Phase IV (KMG-IV): sequencing the most valuable type-strain genomes for metagenomic binning, comparative biology and taxonomic classification.</title>
        <authorList>
            <person name="Goeker M."/>
        </authorList>
    </citation>
    <scope>NUCLEOTIDE SEQUENCE [LARGE SCALE GENOMIC DNA]</scope>
    <source>
        <strain evidence="6 7">DSM 45707</strain>
    </source>
</reference>
<comment type="similarity">
    <text evidence="1">Belongs to the ABC transporter superfamily.</text>
</comment>
<dbReference type="PANTHER" id="PTHR42798">
    <property type="entry name" value="LIPOPROTEIN-RELEASING SYSTEM ATP-BINDING PROTEIN LOLD"/>
    <property type="match status" value="1"/>
</dbReference>
<dbReference type="CDD" id="cd03255">
    <property type="entry name" value="ABC_MJ0796_LolCDE_FtsE"/>
    <property type="match status" value="1"/>
</dbReference>
<organism evidence="6 7">
    <name type="scientific">Hazenella coriacea</name>
    <dbReference type="NCBI Taxonomy" id="1179467"/>
    <lineage>
        <taxon>Bacteria</taxon>
        <taxon>Bacillati</taxon>
        <taxon>Bacillota</taxon>
        <taxon>Bacilli</taxon>
        <taxon>Bacillales</taxon>
        <taxon>Thermoactinomycetaceae</taxon>
        <taxon>Hazenella</taxon>
    </lineage>
</organism>
<dbReference type="PANTHER" id="PTHR42798:SF2">
    <property type="entry name" value="ABC TRANSPORTER ATP-BINDING PROTEIN MG467-RELATED"/>
    <property type="match status" value="1"/>
</dbReference>
<dbReference type="InterPro" id="IPR017911">
    <property type="entry name" value="MacB-like_ATP-bd"/>
</dbReference>
<proteinExistence type="inferred from homology"/>
<dbReference type="RefSeq" id="WP_243648750.1">
    <property type="nucleotide sequence ID" value="NZ_SMAG01000010.1"/>
</dbReference>
<feature type="domain" description="ABC transporter" evidence="5">
    <location>
        <begin position="2"/>
        <end position="237"/>
    </location>
</feature>
<dbReference type="InterPro" id="IPR003593">
    <property type="entry name" value="AAA+_ATPase"/>
</dbReference>
<dbReference type="InterPro" id="IPR003439">
    <property type="entry name" value="ABC_transporter-like_ATP-bd"/>
</dbReference>
<evidence type="ECO:0000256" key="1">
    <source>
        <dbReference type="ARBA" id="ARBA00005417"/>
    </source>
</evidence>
<evidence type="ECO:0000256" key="4">
    <source>
        <dbReference type="ARBA" id="ARBA00022840"/>
    </source>
</evidence>
<evidence type="ECO:0000256" key="3">
    <source>
        <dbReference type="ARBA" id="ARBA00022741"/>
    </source>
</evidence>
<dbReference type="PROSITE" id="PS50893">
    <property type="entry name" value="ABC_TRANSPORTER_2"/>
    <property type="match status" value="1"/>
</dbReference>